<comment type="similarity">
    <text evidence="1">Belongs to the peptidase C2 family.</text>
</comment>
<dbReference type="Pfam" id="PF00648">
    <property type="entry name" value="Peptidase_C2"/>
    <property type="match status" value="1"/>
</dbReference>
<dbReference type="EMBL" id="JAQMWT010000321">
    <property type="protein sequence ID" value="KAJ8604885.1"/>
    <property type="molecule type" value="Genomic_DNA"/>
</dbReference>
<feature type="domain" description="GRF-type" evidence="10">
    <location>
        <begin position="85"/>
        <end position="124"/>
    </location>
</feature>
<keyword evidence="4" id="KW-0862">Zinc</keyword>
<dbReference type="SMART" id="SM00726">
    <property type="entry name" value="UIM"/>
    <property type="match status" value="4"/>
</dbReference>
<evidence type="ECO:0008006" key="13">
    <source>
        <dbReference type="Google" id="ProtNLM"/>
    </source>
</evidence>
<gene>
    <name evidence="11" type="ORF">CTAYLR_010417</name>
</gene>
<keyword evidence="2" id="KW-0479">Metal-binding</keyword>
<dbReference type="InterPro" id="IPR003903">
    <property type="entry name" value="UIM_dom"/>
</dbReference>
<dbReference type="Gene3D" id="3.90.70.10">
    <property type="entry name" value="Cysteine proteinases"/>
    <property type="match status" value="1"/>
</dbReference>
<name>A0AAD7UHX5_9STRA</name>
<dbReference type="SUPFAM" id="SSF54001">
    <property type="entry name" value="Cysteine proteinases"/>
    <property type="match status" value="1"/>
</dbReference>
<reference evidence="11" key="1">
    <citation type="submission" date="2023-01" db="EMBL/GenBank/DDBJ databases">
        <title>Metagenome sequencing of chrysophaentin producing Chrysophaeum taylorii.</title>
        <authorList>
            <person name="Davison J."/>
            <person name="Bewley C."/>
        </authorList>
    </citation>
    <scope>NUCLEOTIDE SEQUENCE</scope>
    <source>
        <strain evidence="11">NIES-1699</strain>
    </source>
</reference>
<dbReference type="PROSITE" id="PS50330">
    <property type="entry name" value="UIM"/>
    <property type="match status" value="1"/>
</dbReference>
<comment type="caution">
    <text evidence="6">Lacks conserved residue(s) required for the propagation of feature annotation.</text>
</comment>
<evidence type="ECO:0000256" key="5">
    <source>
        <dbReference type="PIRSR" id="PIRSR622684-1"/>
    </source>
</evidence>
<dbReference type="PANTHER" id="PTHR10183:SF382">
    <property type="entry name" value="CALPAIN-15"/>
    <property type="match status" value="1"/>
</dbReference>
<evidence type="ECO:0000313" key="12">
    <source>
        <dbReference type="Proteomes" id="UP001230188"/>
    </source>
</evidence>
<feature type="domain" description="Calpain catalytic" evidence="9">
    <location>
        <begin position="131"/>
        <end position="401"/>
    </location>
</feature>
<evidence type="ECO:0000259" key="9">
    <source>
        <dbReference type="PROSITE" id="PS50203"/>
    </source>
</evidence>
<dbReference type="Pfam" id="PF06839">
    <property type="entry name" value="Zn_ribbon_GRF"/>
    <property type="match status" value="1"/>
</dbReference>
<keyword evidence="3 7" id="KW-0863">Zinc-finger</keyword>
<evidence type="ECO:0000313" key="11">
    <source>
        <dbReference type="EMBL" id="KAJ8604885.1"/>
    </source>
</evidence>
<dbReference type="GO" id="GO:0005737">
    <property type="term" value="C:cytoplasm"/>
    <property type="evidence" value="ECO:0007669"/>
    <property type="project" value="TreeGrafter"/>
</dbReference>
<accession>A0AAD7UHX5</accession>
<dbReference type="GO" id="GO:0006508">
    <property type="term" value="P:proteolysis"/>
    <property type="evidence" value="ECO:0007669"/>
    <property type="project" value="InterPro"/>
</dbReference>
<dbReference type="InterPro" id="IPR022684">
    <property type="entry name" value="Calpain_cysteine_protease"/>
</dbReference>
<dbReference type="Pfam" id="PF02809">
    <property type="entry name" value="UIM"/>
    <property type="match status" value="4"/>
</dbReference>
<evidence type="ECO:0000256" key="2">
    <source>
        <dbReference type="ARBA" id="ARBA00022723"/>
    </source>
</evidence>
<evidence type="ECO:0000256" key="6">
    <source>
        <dbReference type="PROSITE-ProRule" id="PRU00239"/>
    </source>
</evidence>
<feature type="region of interest" description="Disordered" evidence="8">
    <location>
        <begin position="807"/>
        <end position="836"/>
    </location>
</feature>
<evidence type="ECO:0000256" key="8">
    <source>
        <dbReference type="SAM" id="MobiDB-lite"/>
    </source>
</evidence>
<dbReference type="PROSITE" id="PS51999">
    <property type="entry name" value="ZF_GRF"/>
    <property type="match status" value="1"/>
</dbReference>
<dbReference type="PRINTS" id="PR00704">
    <property type="entry name" value="CALPAIN"/>
</dbReference>
<evidence type="ECO:0000256" key="7">
    <source>
        <dbReference type="PROSITE-ProRule" id="PRU01343"/>
    </source>
</evidence>
<keyword evidence="12" id="KW-1185">Reference proteome</keyword>
<dbReference type="GO" id="GO:0004198">
    <property type="term" value="F:calcium-dependent cysteine-type endopeptidase activity"/>
    <property type="evidence" value="ECO:0007669"/>
    <property type="project" value="InterPro"/>
</dbReference>
<evidence type="ECO:0000259" key="10">
    <source>
        <dbReference type="PROSITE" id="PS51999"/>
    </source>
</evidence>
<comment type="caution">
    <text evidence="11">The sequence shown here is derived from an EMBL/GenBank/DDBJ whole genome shotgun (WGS) entry which is preliminary data.</text>
</comment>
<evidence type="ECO:0000256" key="1">
    <source>
        <dbReference type="ARBA" id="ARBA00007623"/>
    </source>
</evidence>
<evidence type="ECO:0000256" key="4">
    <source>
        <dbReference type="ARBA" id="ARBA00022833"/>
    </source>
</evidence>
<dbReference type="GO" id="GO:0008270">
    <property type="term" value="F:zinc ion binding"/>
    <property type="evidence" value="ECO:0007669"/>
    <property type="project" value="UniProtKB-KW"/>
</dbReference>
<dbReference type="PROSITE" id="PS00139">
    <property type="entry name" value="THIOL_PROTEASE_CYS"/>
    <property type="match status" value="1"/>
</dbReference>
<dbReference type="InterPro" id="IPR000169">
    <property type="entry name" value="Pept_cys_AS"/>
</dbReference>
<dbReference type="PROSITE" id="PS50203">
    <property type="entry name" value="CALPAIN_CAT"/>
    <property type="match status" value="1"/>
</dbReference>
<evidence type="ECO:0000256" key="3">
    <source>
        <dbReference type="ARBA" id="ARBA00022771"/>
    </source>
</evidence>
<proteinExistence type="inferred from homology"/>
<dbReference type="InterPro" id="IPR010666">
    <property type="entry name" value="Znf_GRF"/>
</dbReference>
<protein>
    <recommendedName>
        <fullName evidence="13">Calpain catalytic domain-containing protein</fullName>
    </recommendedName>
</protein>
<dbReference type="PANTHER" id="PTHR10183">
    <property type="entry name" value="CALPAIN"/>
    <property type="match status" value="1"/>
</dbReference>
<dbReference type="InterPro" id="IPR001300">
    <property type="entry name" value="Peptidase_C2_calpain_cat"/>
</dbReference>
<dbReference type="InterPro" id="IPR038765">
    <property type="entry name" value="Papain-like_cys_pep_sf"/>
</dbReference>
<feature type="active site" evidence="5">
    <location>
        <position position="320"/>
    </location>
</feature>
<sequence>MVIDLTPEDENPVEATSCADEYVAGWEVVEGDDCDRASGMAAASLCAAASQGGVWHDLDFPETLRSIEGDDKVLSQPRVDVAPRCRCGQEAGRATVSSDTPNKGRAYWHCGKRRCAFFAWCDGGSGSRELWKRLAWRRPPSSVPICTDYGFSAGDINQGKLGVCWIISALSVVAERHDLISRLFADTARSPNGAHGISLFLDGVWQTVVVSDALPTTADGGLAFARSCDALTGRQTLWASLLEKALAKSYGSYVSAVGGQIAEALQVLTGASTLSINIPQGNFTLLERLWTSLERWKNADALPMGCATDNETVEGLLGSHAYSILAVKAYPEGRLLRVRDPHGFSHFPAVCPLGHVIARRLGGSGDECDRALTEATRTGEGRGTFFIDFAHFVAAFSRVDVSLAWRDHHARSIPCNFPRKKNASRACAPVVRLANPLKHRSICVGISAVQPSKRGSWCRGDRKKSYKPGDISLVVTTETGVVAASFQGAEVGNHASSCVFELSPLQRCEICCYSLGRNPAAAKETDGQEFFLRVTADAPLRLAAGSEEATSALHAALVSDWSPPLEPPPRRDVVHLSDGVSCVVCMFDGLVAVVARNASAEPVAVEATVFAKSAVARSTDAYQLLESDKERAADYAKRAPPDQFRFHWPAKWKCFVGSKQIPAESKCLVLVVARSGVQWYLGDIDCRIAATSPAEPARYQSQQSSIASWAKKSAPDKISVVRGVFAPAPLGRLSVEPSASRKRPRDDDNDDHHLKRALELSLHDSAADDDAQLRLAIDLSLRQQHHKESPAIVVLDEDDDLRTAMQLSLQPQQHHDDDDDDDDDLRRALELSAQQF</sequence>
<dbReference type="AlphaFoldDB" id="A0AAD7UHX5"/>
<organism evidence="11 12">
    <name type="scientific">Chrysophaeum taylorii</name>
    <dbReference type="NCBI Taxonomy" id="2483200"/>
    <lineage>
        <taxon>Eukaryota</taxon>
        <taxon>Sar</taxon>
        <taxon>Stramenopiles</taxon>
        <taxon>Ochrophyta</taxon>
        <taxon>Pelagophyceae</taxon>
        <taxon>Pelagomonadales</taxon>
        <taxon>Pelagomonadaceae</taxon>
        <taxon>Chrysophaeum</taxon>
    </lineage>
</organism>
<dbReference type="SMART" id="SM00230">
    <property type="entry name" value="CysPc"/>
    <property type="match status" value="1"/>
</dbReference>
<dbReference type="Proteomes" id="UP001230188">
    <property type="component" value="Unassembled WGS sequence"/>
</dbReference>
<feature type="active site" evidence="5">
    <location>
        <position position="164"/>
    </location>
</feature>